<accession>R1IEG3</accession>
<dbReference type="AlphaFoldDB" id="R1IEG3"/>
<gene>
    <name evidence="1" type="ORF">H480_09348</name>
</gene>
<comment type="caution">
    <text evidence="1">The sequence shown here is derived from an EMBL/GenBank/DDBJ whole genome shotgun (WGS) entry which is preliminary data.</text>
</comment>
<dbReference type="EMBL" id="AOUO01000114">
    <property type="protein sequence ID" value="EOD68809.1"/>
    <property type="molecule type" value="Genomic_DNA"/>
</dbReference>
<evidence type="ECO:0000313" key="2">
    <source>
        <dbReference type="Proteomes" id="UP000014139"/>
    </source>
</evidence>
<reference evidence="1 2" key="1">
    <citation type="submission" date="2013-02" db="EMBL/GenBank/DDBJ databases">
        <title>Draft genome sequence of Amycolatopsis vancoresmycina strain DSM 44592T.</title>
        <authorList>
            <person name="Kumar S."/>
            <person name="Kaur N."/>
            <person name="Kaur C."/>
            <person name="Raghava G.P.S."/>
            <person name="Mayilraj S."/>
        </authorList>
    </citation>
    <scope>NUCLEOTIDE SEQUENCE [LARGE SCALE GENOMIC DNA]</scope>
    <source>
        <strain evidence="1 2">DSM 44592</strain>
    </source>
</reference>
<dbReference type="PATRIC" id="fig|1292037.4.peg.1795"/>
<proteinExistence type="predicted"/>
<protein>
    <submittedName>
        <fullName evidence="1">Uncharacterized protein</fullName>
    </submittedName>
</protein>
<feature type="non-terminal residue" evidence="1">
    <location>
        <position position="1"/>
    </location>
</feature>
<evidence type="ECO:0000313" key="1">
    <source>
        <dbReference type="EMBL" id="EOD68809.1"/>
    </source>
</evidence>
<name>R1IEG3_9PSEU</name>
<dbReference type="Proteomes" id="UP000014139">
    <property type="component" value="Unassembled WGS sequence"/>
</dbReference>
<keyword evidence="2" id="KW-1185">Reference proteome</keyword>
<sequence>PKPLLWRLVTGTVRARLTAHSLAGLPNPHVEPDPFRRLLGEQAGQLAAWYDHLASRLDRTDHGDVPMLAPPTFPELLEQPGASVRDLACALWVHEHIKHIAARLAELVEPAGVVAAQRHRPWWR</sequence>
<organism evidence="1 2">
    <name type="scientific">Amycolatopsis vancoresmycina DSM 44592</name>
    <dbReference type="NCBI Taxonomy" id="1292037"/>
    <lineage>
        <taxon>Bacteria</taxon>
        <taxon>Bacillati</taxon>
        <taxon>Actinomycetota</taxon>
        <taxon>Actinomycetes</taxon>
        <taxon>Pseudonocardiales</taxon>
        <taxon>Pseudonocardiaceae</taxon>
        <taxon>Amycolatopsis</taxon>
    </lineage>
</organism>